<evidence type="ECO:0000313" key="3">
    <source>
        <dbReference type="Proteomes" id="UP001649381"/>
    </source>
</evidence>
<feature type="transmembrane region" description="Helical" evidence="1">
    <location>
        <begin position="89"/>
        <end position="107"/>
    </location>
</feature>
<feature type="transmembrane region" description="Helical" evidence="1">
    <location>
        <begin position="61"/>
        <end position="82"/>
    </location>
</feature>
<protein>
    <submittedName>
        <fullName evidence="2">Uncharacterized protein</fullName>
    </submittedName>
</protein>
<reference evidence="2 3" key="1">
    <citation type="submission" date="2022-01" db="EMBL/GenBank/DDBJ databases">
        <title>Alkalihalobacillus sp. EGI L200015, a novel bacterium isolated from a salt lake sediment.</title>
        <authorList>
            <person name="Gao L."/>
            <person name="Fang B.-Z."/>
            <person name="Li W.-J."/>
        </authorList>
    </citation>
    <scope>NUCLEOTIDE SEQUENCE [LARGE SCALE GENOMIC DNA]</scope>
    <source>
        <strain evidence="2 3">KCTC 12718</strain>
    </source>
</reference>
<comment type="caution">
    <text evidence="2">The sequence shown here is derived from an EMBL/GenBank/DDBJ whole genome shotgun (WGS) entry which is preliminary data.</text>
</comment>
<evidence type="ECO:0000313" key="2">
    <source>
        <dbReference type="EMBL" id="MCF6136781.1"/>
    </source>
</evidence>
<sequence length="153" mass="16927">MKNLRFWLHTVLLVSFALPWLKIPLLLTSINITGYSLPYKASHFANELNTLGLSSISHDQILPLYVMLIAPTLSLLFLYSLLIKRTLPWYVDSIAGFIAVMSCLFVMTNIGNILSIGFYTSMAVSLLLVSSPLLNTSRTPFTRGPSSTSSINA</sequence>
<evidence type="ECO:0000256" key="1">
    <source>
        <dbReference type="SAM" id="Phobius"/>
    </source>
</evidence>
<dbReference type="RefSeq" id="WP_236331826.1">
    <property type="nucleotide sequence ID" value="NZ_JAKIJS010000001.1"/>
</dbReference>
<keyword evidence="1" id="KW-0472">Membrane</keyword>
<proteinExistence type="predicted"/>
<keyword evidence="3" id="KW-1185">Reference proteome</keyword>
<accession>A0ABS9GYF0</accession>
<keyword evidence="1" id="KW-1133">Transmembrane helix</keyword>
<name>A0ABS9GYF0_9BACL</name>
<dbReference type="EMBL" id="JAKIJS010000001">
    <property type="protein sequence ID" value="MCF6136781.1"/>
    <property type="molecule type" value="Genomic_DNA"/>
</dbReference>
<dbReference type="Proteomes" id="UP001649381">
    <property type="component" value="Unassembled WGS sequence"/>
</dbReference>
<keyword evidence="1" id="KW-0812">Transmembrane</keyword>
<organism evidence="2 3">
    <name type="scientific">Pseudalkalibacillus berkeleyi</name>
    <dbReference type="NCBI Taxonomy" id="1069813"/>
    <lineage>
        <taxon>Bacteria</taxon>
        <taxon>Bacillati</taxon>
        <taxon>Bacillota</taxon>
        <taxon>Bacilli</taxon>
        <taxon>Bacillales</taxon>
        <taxon>Fictibacillaceae</taxon>
        <taxon>Pseudalkalibacillus</taxon>
    </lineage>
</organism>
<gene>
    <name evidence="2" type="ORF">L2716_03500</name>
</gene>